<keyword evidence="2" id="KW-1185">Reference proteome</keyword>
<gene>
    <name evidence="1" type="ORF">DHETER_LOCUS13620</name>
</gene>
<organism evidence="1 2">
    <name type="scientific">Dentiscutata heterogama</name>
    <dbReference type="NCBI Taxonomy" id="1316150"/>
    <lineage>
        <taxon>Eukaryota</taxon>
        <taxon>Fungi</taxon>
        <taxon>Fungi incertae sedis</taxon>
        <taxon>Mucoromycota</taxon>
        <taxon>Glomeromycotina</taxon>
        <taxon>Glomeromycetes</taxon>
        <taxon>Diversisporales</taxon>
        <taxon>Gigasporaceae</taxon>
        <taxon>Dentiscutata</taxon>
    </lineage>
</organism>
<sequence>QVPNPIYSKILIDASGHRCCIRKFNPNLKGYLFDKLLAFACLFESTPKTCKDIPTKDTDNHTLVESCRFGWWQTSLLPNSRCIVVFFTDDDLIKQYYEYHPIGNRIWCLAANSEALSSF</sequence>
<comment type="caution">
    <text evidence="1">The sequence shown here is derived from an EMBL/GenBank/DDBJ whole genome shotgun (WGS) entry which is preliminary data.</text>
</comment>
<reference evidence="1" key="1">
    <citation type="submission" date="2021-06" db="EMBL/GenBank/DDBJ databases">
        <authorList>
            <person name="Kallberg Y."/>
            <person name="Tangrot J."/>
            <person name="Rosling A."/>
        </authorList>
    </citation>
    <scope>NUCLEOTIDE SEQUENCE</scope>
    <source>
        <strain evidence="1">IL203A</strain>
    </source>
</reference>
<protein>
    <submittedName>
        <fullName evidence="1">11944_t:CDS:1</fullName>
    </submittedName>
</protein>
<dbReference type="Proteomes" id="UP000789702">
    <property type="component" value="Unassembled WGS sequence"/>
</dbReference>
<evidence type="ECO:0000313" key="1">
    <source>
        <dbReference type="EMBL" id="CAG8734002.1"/>
    </source>
</evidence>
<dbReference type="EMBL" id="CAJVPU010038080">
    <property type="protein sequence ID" value="CAG8734002.1"/>
    <property type="molecule type" value="Genomic_DNA"/>
</dbReference>
<accession>A0ACA9Q1Q8</accession>
<evidence type="ECO:0000313" key="2">
    <source>
        <dbReference type="Proteomes" id="UP000789702"/>
    </source>
</evidence>
<name>A0ACA9Q1Q8_9GLOM</name>
<proteinExistence type="predicted"/>
<feature type="non-terminal residue" evidence="1">
    <location>
        <position position="1"/>
    </location>
</feature>
<feature type="non-terminal residue" evidence="1">
    <location>
        <position position="119"/>
    </location>
</feature>